<keyword evidence="1" id="KW-0472">Membrane</keyword>
<feature type="transmembrane region" description="Helical" evidence="1">
    <location>
        <begin position="721"/>
        <end position="744"/>
    </location>
</feature>
<feature type="transmembrane region" description="Helical" evidence="1">
    <location>
        <begin position="680"/>
        <end position="700"/>
    </location>
</feature>
<name>A0A1C5GBF2_MICEH</name>
<gene>
    <name evidence="2" type="ORF">GA0070610_2711</name>
</gene>
<feature type="transmembrane region" description="Helical" evidence="1">
    <location>
        <begin position="235"/>
        <end position="255"/>
    </location>
</feature>
<dbReference type="AlphaFoldDB" id="A0A1C5GBF2"/>
<dbReference type="Proteomes" id="UP000198251">
    <property type="component" value="Chromosome I"/>
</dbReference>
<evidence type="ECO:0000313" key="2">
    <source>
        <dbReference type="EMBL" id="SCG16446.1"/>
    </source>
</evidence>
<accession>A0A1C5GBF2</accession>
<keyword evidence="3" id="KW-1185">Reference proteome</keyword>
<dbReference type="RefSeq" id="WP_089000343.1">
    <property type="nucleotide sequence ID" value="NZ_JBFAAC010000012.1"/>
</dbReference>
<dbReference type="EMBL" id="LT607733">
    <property type="protein sequence ID" value="SCG16446.1"/>
    <property type="molecule type" value="Genomic_DNA"/>
</dbReference>
<reference evidence="2 3" key="1">
    <citation type="submission" date="2016-06" db="EMBL/GenBank/DDBJ databases">
        <authorList>
            <person name="Kjaerup R.B."/>
            <person name="Dalgaard T.S."/>
            <person name="Juul-Madsen H.R."/>
        </authorList>
    </citation>
    <scope>NUCLEOTIDE SEQUENCE [LARGE SCALE GENOMIC DNA]</scope>
    <source>
        <strain evidence="2 3">DSM 43913</strain>
    </source>
</reference>
<feature type="transmembrane region" description="Helical" evidence="1">
    <location>
        <begin position="365"/>
        <end position="384"/>
    </location>
</feature>
<proteinExistence type="predicted"/>
<keyword evidence="1" id="KW-0812">Transmembrane</keyword>
<dbReference type="GeneID" id="95802506"/>
<keyword evidence="1" id="KW-1133">Transmembrane helix</keyword>
<organism evidence="2 3">
    <name type="scientific">Micromonospora echinofusca</name>
    <dbReference type="NCBI Taxonomy" id="47858"/>
    <lineage>
        <taxon>Bacteria</taxon>
        <taxon>Bacillati</taxon>
        <taxon>Actinomycetota</taxon>
        <taxon>Actinomycetes</taxon>
        <taxon>Micromonosporales</taxon>
        <taxon>Micromonosporaceae</taxon>
        <taxon>Micromonospora</taxon>
    </lineage>
</organism>
<evidence type="ECO:0000256" key="1">
    <source>
        <dbReference type="SAM" id="Phobius"/>
    </source>
</evidence>
<evidence type="ECO:0008006" key="4">
    <source>
        <dbReference type="Google" id="ProtNLM"/>
    </source>
</evidence>
<protein>
    <recommendedName>
        <fullName evidence="4">FtsX-like permease family protein</fullName>
    </recommendedName>
</protein>
<feature type="transmembrane region" description="Helical" evidence="1">
    <location>
        <begin position="396"/>
        <end position="422"/>
    </location>
</feature>
<evidence type="ECO:0000313" key="3">
    <source>
        <dbReference type="Proteomes" id="UP000198251"/>
    </source>
</evidence>
<feature type="transmembrane region" description="Helical" evidence="1">
    <location>
        <begin position="756"/>
        <end position="778"/>
    </location>
</feature>
<sequence length="786" mass="81679">MSSRVGGTALTVAFVRHRMAQVAVLTLLGFMLGGTVIGLAVARSSAEQAIQDSVRADIGGNRYALQTGDSAASKAIATVPDAMPVQDQTGDVLAGDLSAPVLVRAYTKPSLQLGIVIRGTRPRDAGELLLSESTAQALGIAIGDTVRVRTGDGQRPGRVVGLSVDPANRTTSTLVQLVAESAQFRPTIWLSDTDFYTVAALRPVLDQRTATYQSVDTVLEASAQNRPQFLSAMRFVPAGCGLLMGILLVAAGVVLSRRWRLDADALIAAGMPPALAWRRMLSVVCATVLAGEVLGGCAASTVLLLSRDPVSAWVGQQWVGIAIPWQEPVALLGLTILFALSAVPLTRLAARWAERRIPRPSQGRWATLAGALAVGLGLAALVLLTRLSLGPHGSHAAALVPLAAAVVAFALPSVVAPILCWGLPTATRTLMRHLLAGLRPVAATGAVVMVLSGYWSAQNTYDANVGEALSSPLEPAGSFVVSEMPDNSIEALAAFYRSHGGRQVVRYAIPDESKAQLRVTAPKVLTCMSSQRTLNPTEVTDCFPRESAAPLNRVMLGEPGSAPRADPHLLDNGKVGLLLFASGDGTATSLADTRAEADSQLGGNLPGLVVAPDSAVAKKFGLTANGTSEVLLPDFARLSPRDQFLVRAAAIRLAPSAQLASGTDPTAYDRLRSVANTASFLGATTAALILLLGGVALVVAHTLTRRTLVDIGAVPGRRWGIVARWTAVPLTTAALAIPLAIFTASGGGQRTEASYGSLWFLPGLLGAAASLIVGAAFLRPPPTADE</sequence>
<feature type="transmembrane region" description="Helical" evidence="1">
    <location>
        <begin position="20"/>
        <end position="42"/>
    </location>
</feature>
<feature type="transmembrane region" description="Helical" evidence="1">
    <location>
        <begin position="325"/>
        <end position="345"/>
    </location>
</feature>
<feature type="transmembrane region" description="Helical" evidence="1">
    <location>
        <begin position="281"/>
        <end position="305"/>
    </location>
</feature>